<comment type="caution">
    <text evidence="2">The sequence shown here is derived from an EMBL/GenBank/DDBJ whole genome shotgun (WGS) entry which is preliminary data.</text>
</comment>
<evidence type="ECO:0000256" key="1">
    <source>
        <dbReference type="SAM" id="MobiDB-lite"/>
    </source>
</evidence>
<name>A0AAD9KCK3_RIDPI</name>
<evidence type="ECO:0000313" key="3">
    <source>
        <dbReference type="Proteomes" id="UP001209878"/>
    </source>
</evidence>
<dbReference type="Proteomes" id="UP001209878">
    <property type="component" value="Unassembled WGS sequence"/>
</dbReference>
<protein>
    <submittedName>
        <fullName evidence="2">Uncharacterized protein</fullName>
    </submittedName>
</protein>
<organism evidence="2 3">
    <name type="scientific">Ridgeia piscesae</name>
    <name type="common">Tubeworm</name>
    <dbReference type="NCBI Taxonomy" id="27915"/>
    <lineage>
        <taxon>Eukaryota</taxon>
        <taxon>Metazoa</taxon>
        <taxon>Spiralia</taxon>
        <taxon>Lophotrochozoa</taxon>
        <taxon>Annelida</taxon>
        <taxon>Polychaeta</taxon>
        <taxon>Sedentaria</taxon>
        <taxon>Canalipalpata</taxon>
        <taxon>Sabellida</taxon>
        <taxon>Siboglinidae</taxon>
        <taxon>Ridgeia</taxon>
    </lineage>
</organism>
<dbReference type="EMBL" id="JAODUO010001239">
    <property type="protein sequence ID" value="KAK2168195.1"/>
    <property type="molecule type" value="Genomic_DNA"/>
</dbReference>
<sequence length="118" mass="12751">MQRASSRAYGVLISANNKVEVEGHLDVSRFRRVCLCFGAISQPLSVGSDHGPYSVVHPSAITVAVGAVAIPVDFRQKCFTNRPAGVPAEPGQARFPGYAPFWEPRTSRSGDTEKPTHE</sequence>
<reference evidence="2" key="1">
    <citation type="journal article" date="2023" name="Mol. Biol. Evol.">
        <title>Third-Generation Sequencing Reveals the Adaptive Role of the Epigenome in Three Deep-Sea Polychaetes.</title>
        <authorList>
            <person name="Perez M."/>
            <person name="Aroh O."/>
            <person name="Sun Y."/>
            <person name="Lan Y."/>
            <person name="Juniper S.K."/>
            <person name="Young C.R."/>
            <person name="Angers B."/>
            <person name="Qian P.Y."/>
        </authorList>
    </citation>
    <scope>NUCLEOTIDE SEQUENCE</scope>
    <source>
        <strain evidence="2">R07B-5</strain>
    </source>
</reference>
<gene>
    <name evidence="2" type="ORF">NP493_1240g00069</name>
</gene>
<feature type="region of interest" description="Disordered" evidence="1">
    <location>
        <begin position="83"/>
        <end position="118"/>
    </location>
</feature>
<feature type="compositionally biased region" description="Basic and acidic residues" evidence="1">
    <location>
        <begin position="105"/>
        <end position="118"/>
    </location>
</feature>
<keyword evidence="3" id="KW-1185">Reference proteome</keyword>
<evidence type="ECO:0000313" key="2">
    <source>
        <dbReference type="EMBL" id="KAK2168195.1"/>
    </source>
</evidence>
<proteinExistence type="predicted"/>
<accession>A0AAD9KCK3</accession>
<dbReference type="AlphaFoldDB" id="A0AAD9KCK3"/>